<evidence type="ECO:0000256" key="1">
    <source>
        <dbReference type="SAM" id="Coils"/>
    </source>
</evidence>
<name>A0A1Q9DZM3_SYMMI</name>
<gene>
    <name evidence="3" type="ORF">AK812_SmicGene16700</name>
</gene>
<reference evidence="3 4" key="1">
    <citation type="submission" date="2016-02" db="EMBL/GenBank/DDBJ databases">
        <title>Genome analysis of coral dinoflagellate symbionts highlights evolutionary adaptations to a symbiotic lifestyle.</title>
        <authorList>
            <person name="Aranda M."/>
            <person name="Li Y."/>
            <person name="Liew Y.J."/>
            <person name="Baumgarten S."/>
            <person name="Simakov O."/>
            <person name="Wilson M."/>
            <person name="Piel J."/>
            <person name="Ashoor H."/>
            <person name="Bougouffa S."/>
            <person name="Bajic V.B."/>
            <person name="Ryu T."/>
            <person name="Ravasi T."/>
            <person name="Bayer T."/>
            <person name="Micklem G."/>
            <person name="Kim H."/>
            <person name="Bhak J."/>
            <person name="Lajeunesse T.C."/>
            <person name="Voolstra C.R."/>
        </authorList>
    </citation>
    <scope>NUCLEOTIDE SEQUENCE [LARGE SCALE GENOMIC DNA]</scope>
    <source>
        <strain evidence="3 4">CCMP2467</strain>
    </source>
</reference>
<feature type="domain" description="C2H2-type" evidence="2">
    <location>
        <begin position="312"/>
        <end position="333"/>
    </location>
</feature>
<keyword evidence="4" id="KW-1185">Reference proteome</keyword>
<dbReference type="SMART" id="SM00355">
    <property type="entry name" value="ZnF_C2H2"/>
    <property type="match status" value="2"/>
</dbReference>
<keyword evidence="1" id="KW-0175">Coiled coil</keyword>
<evidence type="ECO:0000313" key="3">
    <source>
        <dbReference type="EMBL" id="OLQ00628.1"/>
    </source>
</evidence>
<sequence>MDGLGRLGHRPGIACEPLGSPAYLREGWKRGQPHGQQPPWKNGEGYQWSIWPGAWHSPRSRSWRSDHVERTDYVEPDRRQFPAYDAAWQRTPGIAIVPSEAAPRQSGGLVQNMQNVVNQARRVENKLSKLQAELLKRDQSWDKYLADAKLAVAKEKARHESNKKRILKEIEELEKLQETVYEQVTSVALEGRQGGPRPAEVVPAEVVELEASTNCPLRALLEAVRDDGMWWTRQLKKAAKVFQDDLEAWATAGRSPVTDEQDDIAASPPRAPCFCCSLCPAAFPLRKHLAVHEARKHGLISVTRLLSPGPTCLACMKHYDSTERVQHHLKNSHTCLHRVARLIPRLSPDGVKEAERDCKRLKRQVVRGKWELYKAPEQVQIAAGPRLLTAHERVAAEGEDISLLTLAGLFHPCPDFLRRVDTYIADRSHEGPRRTSACFWDRRPR</sequence>
<dbReference type="InterPro" id="IPR013087">
    <property type="entry name" value="Znf_C2H2_type"/>
</dbReference>
<evidence type="ECO:0000313" key="4">
    <source>
        <dbReference type="Proteomes" id="UP000186817"/>
    </source>
</evidence>
<dbReference type="Proteomes" id="UP000186817">
    <property type="component" value="Unassembled WGS sequence"/>
</dbReference>
<proteinExistence type="predicted"/>
<dbReference type="OrthoDB" id="458249at2759"/>
<accession>A0A1Q9DZM3</accession>
<dbReference type="AlphaFoldDB" id="A0A1Q9DZM3"/>
<protein>
    <recommendedName>
        <fullName evidence="2">C2H2-type domain-containing protein</fullName>
    </recommendedName>
</protein>
<evidence type="ECO:0000259" key="2">
    <source>
        <dbReference type="PROSITE" id="PS00028"/>
    </source>
</evidence>
<feature type="coiled-coil region" evidence="1">
    <location>
        <begin position="113"/>
        <end position="183"/>
    </location>
</feature>
<feature type="domain" description="C2H2-type" evidence="2">
    <location>
        <begin position="275"/>
        <end position="297"/>
    </location>
</feature>
<organism evidence="3 4">
    <name type="scientific">Symbiodinium microadriaticum</name>
    <name type="common">Dinoflagellate</name>
    <name type="synonym">Zooxanthella microadriatica</name>
    <dbReference type="NCBI Taxonomy" id="2951"/>
    <lineage>
        <taxon>Eukaryota</taxon>
        <taxon>Sar</taxon>
        <taxon>Alveolata</taxon>
        <taxon>Dinophyceae</taxon>
        <taxon>Suessiales</taxon>
        <taxon>Symbiodiniaceae</taxon>
        <taxon>Symbiodinium</taxon>
    </lineage>
</organism>
<dbReference type="EMBL" id="LSRX01000322">
    <property type="protein sequence ID" value="OLQ00628.1"/>
    <property type="molecule type" value="Genomic_DNA"/>
</dbReference>
<comment type="caution">
    <text evidence="3">The sequence shown here is derived from an EMBL/GenBank/DDBJ whole genome shotgun (WGS) entry which is preliminary data.</text>
</comment>
<dbReference type="PROSITE" id="PS00028">
    <property type="entry name" value="ZINC_FINGER_C2H2_1"/>
    <property type="match status" value="2"/>
</dbReference>